<dbReference type="InterPro" id="IPR054463">
    <property type="entry name" value="PexRD54_WY"/>
</dbReference>
<evidence type="ECO:0000256" key="3">
    <source>
        <dbReference type="ARBA" id="ARBA00010400"/>
    </source>
</evidence>
<dbReference type="GO" id="GO:0005576">
    <property type="term" value="C:extracellular region"/>
    <property type="evidence" value="ECO:0007669"/>
    <property type="project" value="UniProtKB-SubCell"/>
</dbReference>
<comment type="subcellular location">
    <subcellularLocation>
        <location evidence="1">Host cell</location>
    </subcellularLocation>
    <subcellularLocation>
        <location evidence="2">Secreted</location>
    </subcellularLocation>
</comment>
<protein>
    <recommendedName>
        <fullName evidence="7">RxLR effector PexRD54 WY domain-containing protein</fullName>
    </recommendedName>
</protein>
<comment type="similarity">
    <text evidence="3">Belongs to the RxLR effector family.</text>
</comment>
<proteinExistence type="inferred from homology"/>
<gene>
    <name evidence="8" type="ORF">GN958_ATG06670</name>
</gene>
<dbReference type="Pfam" id="PF22748">
    <property type="entry name" value="PexRD54_WY"/>
    <property type="match status" value="1"/>
</dbReference>
<reference evidence="8" key="1">
    <citation type="submission" date="2020-03" db="EMBL/GenBank/DDBJ databases">
        <title>Hybrid Assembly of Korean Phytophthora infestans isolates.</title>
        <authorList>
            <person name="Prokchorchik M."/>
            <person name="Lee Y."/>
            <person name="Seo J."/>
            <person name="Cho J.-H."/>
            <person name="Park Y.-E."/>
            <person name="Jang D.-C."/>
            <person name="Im J.-S."/>
            <person name="Choi J.-G."/>
            <person name="Park H.-J."/>
            <person name="Lee G.-B."/>
            <person name="Lee Y.-G."/>
            <person name="Hong S.-Y."/>
            <person name="Cho K."/>
            <person name="Sohn K.H."/>
        </authorList>
    </citation>
    <scope>NUCLEOTIDE SEQUENCE</scope>
    <source>
        <strain evidence="8">KR_2_A2</strain>
    </source>
</reference>
<evidence type="ECO:0000313" key="9">
    <source>
        <dbReference type="Proteomes" id="UP000704712"/>
    </source>
</evidence>
<evidence type="ECO:0000313" key="8">
    <source>
        <dbReference type="EMBL" id="KAF4144131.1"/>
    </source>
</evidence>
<sequence length="235" mass="27108">MIDMFSNTYQDDGAAKMIEMGKKSLNMETRKIASRLQQELVKKWVDNAESPDAVFELLKLDKAGFDLFRSPLVNTFYAFLKKDMAWGIEDRMLRTLIGKYGYAGLSKIFILGEPRIDLLGRLPMKLENRMVSKWLDNDISPDKVFELLQLNKGLDRLLTDPNLMMWQSYRVMFNSKRGVDATTTMHTITKFYKSQDVSAMLEKAKNVPATAKIATRWQHELKVQKLRGAKIKKEG</sequence>
<feature type="domain" description="RxLR effector PexRD54 WY" evidence="7">
    <location>
        <begin position="132"/>
        <end position="169"/>
    </location>
</feature>
<evidence type="ECO:0000259" key="7">
    <source>
        <dbReference type="Pfam" id="PF22748"/>
    </source>
</evidence>
<keyword evidence="5" id="KW-0732">Signal</keyword>
<evidence type="ECO:0000256" key="2">
    <source>
        <dbReference type="ARBA" id="ARBA00004613"/>
    </source>
</evidence>
<keyword evidence="4" id="KW-0964">Secreted</keyword>
<dbReference type="EMBL" id="JAACNO010000894">
    <property type="protein sequence ID" value="KAF4144131.1"/>
    <property type="molecule type" value="Genomic_DNA"/>
</dbReference>
<evidence type="ECO:0000256" key="5">
    <source>
        <dbReference type="ARBA" id="ARBA00022729"/>
    </source>
</evidence>
<name>A0A8S9UTU3_PHYIN</name>
<keyword evidence="6" id="KW-0843">Virulence</keyword>
<dbReference type="GO" id="GO:0043657">
    <property type="term" value="C:host cell"/>
    <property type="evidence" value="ECO:0007669"/>
    <property type="project" value="UniProtKB-SubCell"/>
</dbReference>
<evidence type="ECO:0000256" key="6">
    <source>
        <dbReference type="ARBA" id="ARBA00023026"/>
    </source>
</evidence>
<dbReference type="Proteomes" id="UP000704712">
    <property type="component" value="Unassembled WGS sequence"/>
</dbReference>
<evidence type="ECO:0000256" key="4">
    <source>
        <dbReference type="ARBA" id="ARBA00022525"/>
    </source>
</evidence>
<evidence type="ECO:0000256" key="1">
    <source>
        <dbReference type="ARBA" id="ARBA00004340"/>
    </source>
</evidence>
<comment type="caution">
    <text evidence="8">The sequence shown here is derived from an EMBL/GenBank/DDBJ whole genome shotgun (WGS) entry which is preliminary data.</text>
</comment>
<accession>A0A8S9UTU3</accession>
<organism evidence="8 9">
    <name type="scientific">Phytophthora infestans</name>
    <name type="common">Potato late blight agent</name>
    <name type="synonym">Botrytis infestans</name>
    <dbReference type="NCBI Taxonomy" id="4787"/>
    <lineage>
        <taxon>Eukaryota</taxon>
        <taxon>Sar</taxon>
        <taxon>Stramenopiles</taxon>
        <taxon>Oomycota</taxon>
        <taxon>Peronosporomycetes</taxon>
        <taxon>Peronosporales</taxon>
        <taxon>Peronosporaceae</taxon>
        <taxon>Phytophthora</taxon>
    </lineage>
</organism>
<dbReference type="AlphaFoldDB" id="A0A8S9UTU3"/>